<reference evidence="5 6" key="1">
    <citation type="submission" date="2017-02" db="EMBL/GenBank/DDBJ databases">
        <authorList>
            <person name="Peterson S.W."/>
        </authorList>
    </citation>
    <scope>NUCLEOTIDE SEQUENCE [LARGE SCALE GENOMIC DNA]</scope>
    <source>
        <strain evidence="5 6">P15</strain>
    </source>
</reference>
<feature type="active site" description="Proton acceptor" evidence="2">
    <location>
        <position position="386"/>
    </location>
</feature>
<gene>
    <name evidence="5" type="ORF">SAMN06296058_2346</name>
</gene>
<feature type="short sequence motif" description="GXSXG" evidence="2">
    <location>
        <begin position="52"/>
        <end position="56"/>
    </location>
</feature>
<dbReference type="EMBL" id="FUZV01000002">
    <property type="protein sequence ID" value="SKC73990.1"/>
    <property type="molecule type" value="Genomic_DNA"/>
</dbReference>
<dbReference type="SUPFAM" id="SSF52151">
    <property type="entry name" value="FabD/lysophospholipase-like"/>
    <property type="match status" value="1"/>
</dbReference>
<keyword evidence="1 2" id="KW-0443">Lipid metabolism</keyword>
<evidence type="ECO:0000256" key="2">
    <source>
        <dbReference type="PROSITE-ProRule" id="PRU01161"/>
    </source>
</evidence>
<keyword evidence="6" id="KW-1185">Reference proteome</keyword>
<evidence type="ECO:0000313" key="5">
    <source>
        <dbReference type="EMBL" id="SKC73990.1"/>
    </source>
</evidence>
<evidence type="ECO:0000256" key="1">
    <source>
        <dbReference type="ARBA" id="ARBA00023098"/>
    </source>
</evidence>
<comment type="caution">
    <text evidence="2">Lacks conserved residue(s) required for the propagation of feature annotation.</text>
</comment>
<keyword evidence="3" id="KW-1133">Transmembrane helix</keyword>
<dbReference type="STRING" id="428993.SAMN06296058_2346"/>
<dbReference type="RefSeq" id="WP_079724715.1">
    <property type="nucleotide sequence ID" value="NZ_BMCL01000001.1"/>
</dbReference>
<evidence type="ECO:0000256" key="3">
    <source>
        <dbReference type="SAM" id="Phobius"/>
    </source>
</evidence>
<name>A0A1T5LDE5_9GAMM</name>
<keyword evidence="2" id="KW-0442">Lipid degradation</keyword>
<dbReference type="AlphaFoldDB" id="A0A1T5LDE5"/>
<sequence>MPHESATPAAAGQRVFATQCDLIMKGGITSGIVYPLAVAEIAKAFELRCIGGTSAGAIAAAAAAAAELGRQRYRNGKLAEDPQGFRKLETLPAQLAGKPADGQGTLLKAFFKPVPTLRPLFDVFLSMLGDKSRGARVVSVVWALLRHFGFWIVLGALIGGAPLAWLAGRQLVFWPWVLAGALAGAVLVVIANIVRLLFRELPANRFGACSGMAAPDDPAPDEALTPWLTQYFDDLCGQAQRWREDNDAIQRAKPLTFGDLNEGDIDLQVMTTCLTLGRPFRMPFRDDDKVRENKQFYYRDADFEALFPPRITEWMKARERPASDEDRSDIDLTGFRRLPAPEDLPVVVAVRMSLSFPLLLSAIPLYSVDYLKPKAERRLERLWFTDGGVGSNFPIHFFDSALPSRPTFGLNLGQIDSEDARDPAHGRNQRVVFPATNDKARLHPWRRFPATGVAGVMGFLGAVVHVAKDWNHDTLSHLAGFRDRIGLIRLTKQEGGLNLTMEDALITKLTDYGREAGRVFVERFGDPVHWTTATEPSKMGWGNHQIIRLRLLLSSTAELLESLEKSCSRLDGTDAEYARFFDPETGKGSYAFHGLGELGTDEQGLYLTQAGLAQESLRRLRELSKLIMASNAARPATQLDVGAPKPTPELKLRPRI</sequence>
<proteinExistence type="predicted"/>
<dbReference type="Proteomes" id="UP000190341">
    <property type="component" value="Unassembled WGS sequence"/>
</dbReference>
<dbReference type="OrthoDB" id="9770965at2"/>
<dbReference type="Gene3D" id="3.40.1090.10">
    <property type="entry name" value="Cytosolic phospholipase A2 catalytic domain"/>
    <property type="match status" value="1"/>
</dbReference>
<evidence type="ECO:0000313" key="6">
    <source>
        <dbReference type="Proteomes" id="UP000190341"/>
    </source>
</evidence>
<feature type="active site" description="Nucleophile" evidence="2">
    <location>
        <position position="54"/>
    </location>
</feature>
<organism evidence="5 6">
    <name type="scientific">Pseudoxanthomonas indica</name>
    <dbReference type="NCBI Taxonomy" id="428993"/>
    <lineage>
        <taxon>Bacteria</taxon>
        <taxon>Pseudomonadati</taxon>
        <taxon>Pseudomonadota</taxon>
        <taxon>Gammaproteobacteria</taxon>
        <taxon>Lysobacterales</taxon>
        <taxon>Lysobacteraceae</taxon>
        <taxon>Pseudoxanthomonas</taxon>
    </lineage>
</organism>
<feature type="transmembrane region" description="Helical" evidence="3">
    <location>
        <begin position="173"/>
        <end position="198"/>
    </location>
</feature>
<keyword evidence="3" id="KW-0812">Transmembrane</keyword>
<dbReference type="InterPro" id="IPR016035">
    <property type="entry name" value="Acyl_Trfase/lysoPLipase"/>
</dbReference>
<evidence type="ECO:0000259" key="4">
    <source>
        <dbReference type="PROSITE" id="PS51635"/>
    </source>
</evidence>
<feature type="short sequence motif" description="DGA/G" evidence="2">
    <location>
        <begin position="386"/>
        <end position="388"/>
    </location>
</feature>
<accession>A0A1T5LDE5</accession>
<feature type="transmembrane region" description="Helical" evidence="3">
    <location>
        <begin position="148"/>
        <end position="167"/>
    </location>
</feature>
<feature type="domain" description="PNPLA" evidence="4">
    <location>
        <begin position="22"/>
        <end position="399"/>
    </location>
</feature>
<protein>
    <submittedName>
        <fullName evidence="5">Patatin-like phospholipase</fullName>
    </submittedName>
</protein>
<dbReference type="PROSITE" id="PS51635">
    <property type="entry name" value="PNPLA"/>
    <property type="match status" value="1"/>
</dbReference>
<keyword evidence="2" id="KW-0378">Hydrolase</keyword>
<dbReference type="GO" id="GO:0016042">
    <property type="term" value="P:lipid catabolic process"/>
    <property type="evidence" value="ECO:0007669"/>
    <property type="project" value="UniProtKB-UniRule"/>
</dbReference>
<keyword evidence="3" id="KW-0472">Membrane</keyword>
<dbReference type="GO" id="GO:0016787">
    <property type="term" value="F:hydrolase activity"/>
    <property type="evidence" value="ECO:0007669"/>
    <property type="project" value="UniProtKB-UniRule"/>
</dbReference>
<dbReference type="InterPro" id="IPR002641">
    <property type="entry name" value="PNPLA_dom"/>
</dbReference>